<dbReference type="EMBL" id="LCZI01001523">
    <property type="protein sequence ID" value="KKZ60563.1"/>
    <property type="molecule type" value="Genomic_DNA"/>
</dbReference>
<dbReference type="AlphaFoldDB" id="A0A0G2HRC9"/>
<evidence type="ECO:0000313" key="1">
    <source>
        <dbReference type="EMBL" id="KKZ60563.1"/>
    </source>
</evidence>
<dbReference type="VEuPathDB" id="FungiDB:EMCG_04740"/>
<reference evidence="2" key="1">
    <citation type="journal article" date="2015" name="PLoS Genet.">
        <title>The dynamic genome and transcriptome of the human fungal pathogen Blastomyces and close relative Emmonsia.</title>
        <authorList>
            <person name="Munoz J.F."/>
            <person name="Gauthier G.M."/>
            <person name="Desjardins C.A."/>
            <person name="Gallo J.E."/>
            <person name="Holder J."/>
            <person name="Sullivan T.D."/>
            <person name="Marty A.J."/>
            <person name="Carmen J.C."/>
            <person name="Chen Z."/>
            <person name="Ding L."/>
            <person name="Gujja S."/>
            <person name="Magrini V."/>
            <person name="Misas E."/>
            <person name="Mitreva M."/>
            <person name="Priest M."/>
            <person name="Saif S."/>
            <person name="Whiston E.A."/>
            <person name="Young S."/>
            <person name="Zeng Q."/>
            <person name="Goldman W.E."/>
            <person name="Mardis E.R."/>
            <person name="Taylor J.W."/>
            <person name="McEwen J.G."/>
            <person name="Clay O.K."/>
            <person name="Klein B.S."/>
            <person name="Cuomo C.A."/>
        </authorList>
    </citation>
    <scope>NUCLEOTIDE SEQUENCE [LARGE SCALE GENOMIC DNA]</scope>
    <source>
        <strain evidence="2">UAMH 3008</strain>
    </source>
</reference>
<dbReference type="Proteomes" id="UP000034164">
    <property type="component" value="Unassembled WGS sequence"/>
</dbReference>
<proteinExistence type="predicted"/>
<gene>
    <name evidence="1" type="ORF">EMCG_04740</name>
</gene>
<accession>A0A0G2HRC9</accession>
<evidence type="ECO:0000313" key="2">
    <source>
        <dbReference type="Proteomes" id="UP000034164"/>
    </source>
</evidence>
<protein>
    <submittedName>
        <fullName evidence="1">Uncharacterized protein</fullName>
    </submittedName>
</protein>
<name>A0A0G2HRC9_9EURO</name>
<organism evidence="1 2">
    <name type="scientific">[Emmonsia] crescens</name>
    <dbReference type="NCBI Taxonomy" id="73230"/>
    <lineage>
        <taxon>Eukaryota</taxon>
        <taxon>Fungi</taxon>
        <taxon>Dikarya</taxon>
        <taxon>Ascomycota</taxon>
        <taxon>Pezizomycotina</taxon>
        <taxon>Eurotiomycetes</taxon>
        <taxon>Eurotiomycetidae</taxon>
        <taxon>Onygenales</taxon>
        <taxon>Ajellomycetaceae</taxon>
        <taxon>Emergomyces</taxon>
    </lineage>
</organism>
<comment type="caution">
    <text evidence="1">The sequence shown here is derived from an EMBL/GenBank/DDBJ whole genome shotgun (WGS) entry which is preliminary data.</text>
</comment>
<sequence length="82" mass="9079">MDTGGSAGEPLEKIWQISEISGWLVGSPENIVVAPLRTKIRPPTHEPDPVLRMGCGAWKLHTPRLPPLRRVMAYSQREGPVI</sequence>